<dbReference type="PROSITE" id="PS51300">
    <property type="entry name" value="NIRD"/>
    <property type="match status" value="1"/>
</dbReference>
<dbReference type="GO" id="GO:0004497">
    <property type="term" value="F:monooxygenase activity"/>
    <property type="evidence" value="ECO:0007669"/>
    <property type="project" value="UniProtKB-ARBA"/>
</dbReference>
<dbReference type="GO" id="GO:0042128">
    <property type="term" value="P:nitrate assimilation"/>
    <property type="evidence" value="ECO:0007669"/>
    <property type="project" value="UniProtKB-KW"/>
</dbReference>
<dbReference type="EC" id="1.7.1.15" evidence="8"/>
<dbReference type="PROSITE" id="PS51296">
    <property type="entry name" value="RIESKE"/>
    <property type="match status" value="1"/>
</dbReference>
<keyword evidence="3 8" id="KW-0560">Oxidoreductase</keyword>
<feature type="domain" description="Rieske" evidence="7">
    <location>
        <begin position="19"/>
        <end position="120"/>
    </location>
</feature>
<dbReference type="Pfam" id="PF13806">
    <property type="entry name" value="Rieske_2"/>
    <property type="match status" value="1"/>
</dbReference>
<keyword evidence="6" id="KW-0534">Nitrate assimilation</keyword>
<dbReference type="SUPFAM" id="SSF50022">
    <property type="entry name" value="ISP domain"/>
    <property type="match status" value="1"/>
</dbReference>
<dbReference type="CDD" id="cd03529">
    <property type="entry name" value="Rieske_NirD"/>
    <property type="match status" value="1"/>
</dbReference>
<dbReference type="GO" id="GO:0051537">
    <property type="term" value="F:2 iron, 2 sulfur cluster binding"/>
    <property type="evidence" value="ECO:0007669"/>
    <property type="project" value="UniProtKB-KW"/>
</dbReference>
<reference evidence="8 9" key="1">
    <citation type="submission" date="2020-07" db="EMBL/GenBank/DDBJ databases">
        <title>Sequencing the genomes of 1000 actinobacteria strains.</title>
        <authorList>
            <person name="Klenk H.-P."/>
        </authorList>
    </citation>
    <scope>NUCLEOTIDE SEQUENCE [LARGE SCALE GENOMIC DNA]</scope>
    <source>
        <strain evidence="8 9">DSM 42178</strain>
    </source>
</reference>
<evidence type="ECO:0000256" key="5">
    <source>
        <dbReference type="ARBA" id="ARBA00023014"/>
    </source>
</evidence>
<dbReference type="EMBL" id="JACBZD010000001">
    <property type="protein sequence ID" value="NYI05348.1"/>
    <property type="molecule type" value="Genomic_DNA"/>
</dbReference>
<dbReference type="GO" id="GO:0016705">
    <property type="term" value="F:oxidoreductase activity, acting on paired donors, with incorporation or reduction of molecular oxygen"/>
    <property type="evidence" value="ECO:0007669"/>
    <property type="project" value="UniProtKB-ARBA"/>
</dbReference>
<keyword evidence="5" id="KW-0411">Iron-sulfur</keyword>
<dbReference type="GO" id="GO:0046872">
    <property type="term" value="F:metal ion binding"/>
    <property type="evidence" value="ECO:0007669"/>
    <property type="project" value="UniProtKB-KW"/>
</dbReference>
<evidence type="ECO:0000256" key="2">
    <source>
        <dbReference type="ARBA" id="ARBA00022723"/>
    </source>
</evidence>
<evidence type="ECO:0000313" key="8">
    <source>
        <dbReference type="EMBL" id="NYI05348.1"/>
    </source>
</evidence>
<evidence type="ECO:0000259" key="7">
    <source>
        <dbReference type="PROSITE" id="PS51296"/>
    </source>
</evidence>
<proteinExistence type="predicted"/>
<keyword evidence="9" id="KW-1185">Reference proteome</keyword>
<evidence type="ECO:0000313" key="9">
    <source>
        <dbReference type="Proteomes" id="UP000567795"/>
    </source>
</evidence>
<keyword evidence="2" id="KW-0479">Metal-binding</keyword>
<evidence type="ECO:0000256" key="6">
    <source>
        <dbReference type="ARBA" id="ARBA00023063"/>
    </source>
</evidence>
<dbReference type="InterPro" id="IPR017941">
    <property type="entry name" value="Rieske_2Fe-2S"/>
</dbReference>
<dbReference type="RefSeq" id="WP_179814101.1">
    <property type="nucleotide sequence ID" value="NZ_JACBZD010000001.1"/>
</dbReference>
<dbReference type="PANTHER" id="PTHR40562">
    <property type="match status" value="1"/>
</dbReference>
<gene>
    <name evidence="8" type="ORF">FHU37_002291</name>
</gene>
<dbReference type="NCBIfam" id="TIGR02378">
    <property type="entry name" value="nirD_assim_sml"/>
    <property type="match status" value="1"/>
</dbReference>
<dbReference type="Gene3D" id="2.102.10.10">
    <property type="entry name" value="Rieske [2Fe-2S] iron-sulphur domain"/>
    <property type="match status" value="1"/>
</dbReference>
<dbReference type="InterPro" id="IPR017881">
    <property type="entry name" value="NirD"/>
</dbReference>
<evidence type="ECO:0000256" key="3">
    <source>
        <dbReference type="ARBA" id="ARBA00023002"/>
    </source>
</evidence>
<keyword evidence="4" id="KW-0408">Iron</keyword>
<dbReference type="GO" id="GO:0106316">
    <property type="term" value="F:nitrite reductase (NADH) activity"/>
    <property type="evidence" value="ECO:0007669"/>
    <property type="project" value="UniProtKB-EC"/>
</dbReference>
<comment type="caution">
    <text evidence="8">The sequence shown here is derived from an EMBL/GenBank/DDBJ whole genome shotgun (WGS) entry which is preliminary data.</text>
</comment>
<sequence>MTITSPETTHGTDDATGWITVCSLADLAPEQGRAALLPDGAQVAIFRLQDDALYALGNIDPFWGAPVMAHGIVGDRAGVPTVATPLLKQVFSLETGQCLDDPAVSLPVYPIEVVEGAVRIAVQPSSRAVPSA</sequence>
<dbReference type="PANTHER" id="PTHR40562:SF1">
    <property type="entry name" value="NITRITE REDUCTASE (NADH) SMALL SUBUNIT"/>
    <property type="match status" value="1"/>
</dbReference>
<dbReference type="AlphaFoldDB" id="A0A853A4C5"/>
<organism evidence="8 9">
    <name type="scientific">Allostreptomyces psammosilenae</name>
    <dbReference type="NCBI Taxonomy" id="1892865"/>
    <lineage>
        <taxon>Bacteria</taxon>
        <taxon>Bacillati</taxon>
        <taxon>Actinomycetota</taxon>
        <taxon>Actinomycetes</taxon>
        <taxon>Kitasatosporales</taxon>
        <taxon>Streptomycetaceae</taxon>
        <taxon>Allostreptomyces</taxon>
    </lineage>
</organism>
<protein>
    <submittedName>
        <fullName evidence="8">Nitrite reductase (NADH) small subunit</fullName>
        <ecNumber evidence="8">1.7.1.15</ecNumber>
    </submittedName>
</protein>
<evidence type="ECO:0000256" key="4">
    <source>
        <dbReference type="ARBA" id="ARBA00023004"/>
    </source>
</evidence>
<name>A0A853A4C5_9ACTN</name>
<dbReference type="InterPro" id="IPR036922">
    <property type="entry name" value="Rieske_2Fe-2S_sf"/>
</dbReference>
<dbReference type="InterPro" id="IPR012748">
    <property type="entry name" value="Rieske-like_NirD"/>
</dbReference>
<dbReference type="Proteomes" id="UP000567795">
    <property type="component" value="Unassembled WGS sequence"/>
</dbReference>
<evidence type="ECO:0000256" key="1">
    <source>
        <dbReference type="ARBA" id="ARBA00022714"/>
    </source>
</evidence>
<keyword evidence="1" id="KW-0001">2Fe-2S</keyword>
<accession>A0A853A4C5</accession>